<dbReference type="AlphaFoldDB" id="A0A9Q1JJZ8"/>
<dbReference type="EMBL" id="JAKOGI010002604">
    <property type="protein sequence ID" value="KAJ8421668.1"/>
    <property type="molecule type" value="Genomic_DNA"/>
</dbReference>
<feature type="region of interest" description="Disordered" evidence="1">
    <location>
        <begin position="1"/>
        <end position="27"/>
    </location>
</feature>
<dbReference type="PANTHER" id="PTHR12771">
    <property type="entry name" value="ENGULFMENT AND CELL MOTILITY"/>
    <property type="match status" value="1"/>
</dbReference>
<name>A0A9Q1JJZ8_9CARY</name>
<dbReference type="Proteomes" id="UP001153076">
    <property type="component" value="Unassembled WGS sequence"/>
</dbReference>
<feature type="domain" description="ELMO" evidence="2">
    <location>
        <begin position="85"/>
        <end position="185"/>
    </location>
</feature>
<evidence type="ECO:0000256" key="1">
    <source>
        <dbReference type="SAM" id="MobiDB-lite"/>
    </source>
</evidence>
<organism evidence="3 4">
    <name type="scientific">Carnegiea gigantea</name>
    <dbReference type="NCBI Taxonomy" id="171969"/>
    <lineage>
        <taxon>Eukaryota</taxon>
        <taxon>Viridiplantae</taxon>
        <taxon>Streptophyta</taxon>
        <taxon>Embryophyta</taxon>
        <taxon>Tracheophyta</taxon>
        <taxon>Spermatophyta</taxon>
        <taxon>Magnoliopsida</taxon>
        <taxon>eudicotyledons</taxon>
        <taxon>Gunneridae</taxon>
        <taxon>Pentapetalae</taxon>
        <taxon>Caryophyllales</taxon>
        <taxon>Cactineae</taxon>
        <taxon>Cactaceae</taxon>
        <taxon>Cactoideae</taxon>
        <taxon>Echinocereeae</taxon>
        <taxon>Carnegiea</taxon>
    </lineage>
</organism>
<evidence type="ECO:0000313" key="3">
    <source>
        <dbReference type="EMBL" id="KAJ8421668.1"/>
    </source>
</evidence>
<dbReference type="OrthoDB" id="67155at2759"/>
<dbReference type="InterPro" id="IPR050868">
    <property type="entry name" value="ELMO_domain-containing"/>
</dbReference>
<keyword evidence="4" id="KW-1185">Reference proteome</keyword>
<protein>
    <recommendedName>
        <fullName evidence="2">ELMO domain-containing protein</fullName>
    </recommendedName>
</protein>
<dbReference type="PANTHER" id="PTHR12771:SF3">
    <property type="entry name" value="ELMO_CED-12 FAMILY PROTEIN"/>
    <property type="match status" value="1"/>
</dbReference>
<comment type="caution">
    <text evidence="3">The sequence shown here is derived from an EMBL/GenBank/DDBJ whole genome shotgun (WGS) entry which is preliminary data.</text>
</comment>
<dbReference type="PROSITE" id="PS51335">
    <property type="entry name" value="ELMO"/>
    <property type="match status" value="1"/>
</dbReference>
<accession>A0A9Q1JJZ8</accession>
<dbReference type="Pfam" id="PF04727">
    <property type="entry name" value="ELMO_CED12"/>
    <property type="match status" value="1"/>
</dbReference>
<gene>
    <name evidence="3" type="ORF">Cgig2_020935</name>
</gene>
<evidence type="ECO:0000259" key="2">
    <source>
        <dbReference type="PROSITE" id="PS51335"/>
    </source>
</evidence>
<sequence length="185" mass="20777">MSKFSKSGEGAENNGETRNLRKGLGDNTSAMVGSRTWFGEILHRAGVRRYSSDKFIDFPLSPLQEQRLKKLKGRMHTSFDPNRADHQVALKALWRAAFPNVQLNGLISEQWKDMGWQGSNPSTDFRYNNISHQLASIFVVAPAQNSYPGWTPALVQQRYWCCLGLPQPGLEQRKLPHALGLSPAP</sequence>
<proteinExistence type="predicted"/>
<dbReference type="InterPro" id="IPR006816">
    <property type="entry name" value="ELMO_dom"/>
</dbReference>
<evidence type="ECO:0000313" key="4">
    <source>
        <dbReference type="Proteomes" id="UP001153076"/>
    </source>
</evidence>
<reference evidence="3" key="1">
    <citation type="submission" date="2022-04" db="EMBL/GenBank/DDBJ databases">
        <title>Carnegiea gigantea Genome sequencing and assembly v2.</title>
        <authorList>
            <person name="Copetti D."/>
            <person name="Sanderson M.J."/>
            <person name="Burquez A."/>
            <person name="Wojciechowski M.F."/>
        </authorList>
    </citation>
    <scope>NUCLEOTIDE SEQUENCE</scope>
    <source>
        <strain evidence="3">SGP5-SGP5p</strain>
        <tissue evidence="3">Aerial part</tissue>
    </source>
</reference>